<evidence type="ECO:0000259" key="6">
    <source>
        <dbReference type="Pfam" id="PF08548"/>
    </source>
</evidence>
<dbReference type="InterPro" id="IPR013858">
    <property type="entry name" value="Peptidase_M10B_C"/>
</dbReference>
<comment type="subcellular location">
    <subcellularLocation>
        <location evidence="2">Secreted</location>
    </subcellularLocation>
</comment>
<proteinExistence type="predicted"/>
<dbReference type="AlphaFoldDB" id="A0A9E6PG15"/>
<evidence type="ECO:0000256" key="2">
    <source>
        <dbReference type="ARBA" id="ARBA00004613"/>
    </source>
</evidence>
<dbReference type="Pfam" id="PF08548">
    <property type="entry name" value="Peptidase_M10_C"/>
    <property type="match status" value="1"/>
</dbReference>
<feature type="domain" description="Peptidase M10 serralysin C-terminal" evidence="6">
    <location>
        <begin position="70"/>
        <end position="204"/>
    </location>
</feature>
<dbReference type="InterPro" id="IPR011049">
    <property type="entry name" value="Serralysin-like_metalloprot_C"/>
</dbReference>
<evidence type="ECO:0000256" key="4">
    <source>
        <dbReference type="ARBA" id="ARBA00022737"/>
    </source>
</evidence>
<accession>A0A9E6PG15</accession>
<keyword evidence="3" id="KW-0964">Secreted</keyword>
<dbReference type="SUPFAM" id="SSF51120">
    <property type="entry name" value="beta-Roll"/>
    <property type="match status" value="1"/>
</dbReference>
<evidence type="ECO:0000313" key="7">
    <source>
        <dbReference type="EMBL" id="QXI25758.1"/>
    </source>
</evidence>
<dbReference type="PRINTS" id="PR00313">
    <property type="entry name" value="CABNDNGRPT"/>
</dbReference>
<evidence type="ECO:0000256" key="3">
    <source>
        <dbReference type="ARBA" id="ARBA00022525"/>
    </source>
</evidence>
<dbReference type="Gene3D" id="2.150.10.10">
    <property type="entry name" value="Serralysin-like metalloprotease, C-terminal"/>
    <property type="match status" value="2"/>
</dbReference>
<comment type="cofactor">
    <cofactor evidence="1">
        <name>Ca(2+)</name>
        <dbReference type="ChEBI" id="CHEBI:29108"/>
    </cofactor>
</comment>
<keyword evidence="8" id="KW-1185">Reference proteome</keyword>
<name>A0A9E6PG15_9PSED</name>
<dbReference type="PROSITE" id="PS00330">
    <property type="entry name" value="HEMOLYSIN_CALCIUM"/>
    <property type="match status" value="3"/>
</dbReference>
<reference evidence="7 8" key="1">
    <citation type="journal article" date="2020" name="Microorganisms">
        <title>Reliable Identification of Environmental Pseudomonas Isolates Using the rpoD Gene.</title>
        <authorList>
            <consortium name="The Broad Institute Genome Sequencing Platform"/>
            <person name="Girard L."/>
            <person name="Lood C."/>
            <person name="Rokni-Zadeh H."/>
            <person name="van Noort V."/>
            <person name="Lavigne R."/>
            <person name="De Mot R."/>
        </authorList>
    </citation>
    <scope>NUCLEOTIDE SEQUENCE [LARGE SCALE GENOMIC DNA]</scope>
    <source>
        <strain evidence="7 8">RW8P3</strain>
    </source>
</reference>
<evidence type="ECO:0000313" key="8">
    <source>
        <dbReference type="Proteomes" id="UP000634530"/>
    </source>
</evidence>
<dbReference type="RefSeq" id="WP_186682772.1">
    <property type="nucleotide sequence ID" value="NZ_CP077093.1"/>
</dbReference>
<dbReference type="PANTHER" id="PTHR38340">
    <property type="entry name" value="S-LAYER PROTEIN"/>
    <property type="match status" value="1"/>
</dbReference>
<organism evidence="7 8">
    <name type="scientific">Pseudomonas vanderleydeniana</name>
    <dbReference type="NCBI Taxonomy" id="2745495"/>
    <lineage>
        <taxon>Bacteria</taxon>
        <taxon>Pseudomonadati</taxon>
        <taxon>Pseudomonadota</taxon>
        <taxon>Gammaproteobacteria</taxon>
        <taxon>Pseudomonadales</taxon>
        <taxon>Pseudomonadaceae</taxon>
        <taxon>Pseudomonas</taxon>
    </lineage>
</organism>
<evidence type="ECO:0000256" key="1">
    <source>
        <dbReference type="ARBA" id="ARBA00001913"/>
    </source>
</evidence>
<reference evidence="7 8" key="2">
    <citation type="journal article" date="2021" name="Microorganisms">
        <title>The Ever-Expanding Pseudomonas Genus: Description of 43 New Species and Partition of the Pseudomonas putida Group.</title>
        <authorList>
            <person name="Girard L."/>
            <person name="Lood C."/>
            <person name="Hofte M."/>
            <person name="Vandamme P."/>
            <person name="Rokni-Zadeh H."/>
            <person name="van Noort V."/>
            <person name="Lavigne R."/>
            <person name="De Mot R."/>
        </authorList>
    </citation>
    <scope>NUCLEOTIDE SEQUENCE [LARGE SCALE GENOMIC DNA]</scope>
    <source>
        <strain evidence="7 8">RW8P3</strain>
    </source>
</reference>
<gene>
    <name evidence="7" type="ORF">HU752_017415</name>
</gene>
<dbReference type="InterPro" id="IPR018511">
    <property type="entry name" value="Hemolysin-typ_Ca-bd_CS"/>
</dbReference>
<keyword evidence="5" id="KW-0106">Calcium</keyword>
<dbReference type="EMBL" id="CP077093">
    <property type="protein sequence ID" value="QXI25758.1"/>
    <property type="molecule type" value="Genomic_DNA"/>
</dbReference>
<keyword evidence="4" id="KW-0677">Repeat</keyword>
<dbReference type="KEGG" id="pvw:HU752_017415"/>
<dbReference type="Proteomes" id="UP000634530">
    <property type="component" value="Chromosome"/>
</dbReference>
<dbReference type="GO" id="GO:0005509">
    <property type="term" value="F:calcium ion binding"/>
    <property type="evidence" value="ECO:0007669"/>
    <property type="project" value="InterPro"/>
</dbReference>
<dbReference type="PANTHER" id="PTHR38340:SF1">
    <property type="entry name" value="S-LAYER PROTEIN"/>
    <property type="match status" value="1"/>
</dbReference>
<dbReference type="Pfam" id="PF00353">
    <property type="entry name" value="HemolysinCabind"/>
    <property type="match status" value="2"/>
</dbReference>
<evidence type="ECO:0000256" key="5">
    <source>
        <dbReference type="ARBA" id="ARBA00022837"/>
    </source>
</evidence>
<dbReference type="InterPro" id="IPR050557">
    <property type="entry name" value="RTX_toxin/Mannuronan_C5-epim"/>
</dbReference>
<sequence>MFSFALTPYASGKELPRDQIVNFNGTIDNEYIVGNALDNHIVGGGGHDVLLGGAGNDTLEVGHSSSVLYGGDGDDLLIGGDGSDHLRGGDGEDRLKGGDGNDILEGGAGLDWLEGGAGRDAFVYRKISDSTPTDADWITDFVSGEDKIDLSVITGGSGLTFVEQFTGRAGEAVLGYDLVIDFNGNGAADFRVMTVGQALTTDIVA</sequence>
<dbReference type="InterPro" id="IPR001343">
    <property type="entry name" value="Hemolysn_Ca-bd"/>
</dbReference>
<protein>
    <submittedName>
        <fullName evidence="7">M10 family metallopeptidase C-terminal domain-containing protein</fullName>
    </submittedName>
</protein>
<dbReference type="GO" id="GO:0005615">
    <property type="term" value="C:extracellular space"/>
    <property type="evidence" value="ECO:0007669"/>
    <property type="project" value="InterPro"/>
</dbReference>